<evidence type="ECO:0000313" key="10">
    <source>
        <dbReference type="EMBL" id="MFD2695893.1"/>
    </source>
</evidence>
<accession>A0ABW5S9D0</accession>
<evidence type="ECO:0000259" key="9">
    <source>
        <dbReference type="Pfam" id="PF06429"/>
    </source>
</evidence>
<keyword evidence="10" id="KW-0282">Flagellum</keyword>
<dbReference type="RefSeq" id="WP_253061535.1">
    <property type="nucleotide sequence ID" value="NZ_JAMXWM010000009.1"/>
</dbReference>
<evidence type="ECO:0000259" key="8">
    <source>
        <dbReference type="Pfam" id="PF00460"/>
    </source>
</evidence>
<evidence type="ECO:0000256" key="1">
    <source>
        <dbReference type="ARBA" id="ARBA00004117"/>
    </source>
</evidence>
<dbReference type="InterPro" id="IPR010930">
    <property type="entry name" value="Flg_bb/hook_C_dom"/>
</dbReference>
<dbReference type="EMBL" id="JBHUMQ010000056">
    <property type="protein sequence ID" value="MFD2695893.1"/>
    <property type="molecule type" value="Genomic_DNA"/>
</dbReference>
<evidence type="ECO:0000256" key="7">
    <source>
        <dbReference type="SAM" id="MobiDB-lite"/>
    </source>
</evidence>
<dbReference type="InterPro" id="IPR006299">
    <property type="entry name" value="FlgC"/>
</dbReference>
<dbReference type="Pfam" id="PF00460">
    <property type="entry name" value="Flg_bb_rod"/>
    <property type="match status" value="1"/>
</dbReference>
<keyword evidence="10" id="KW-0969">Cilium</keyword>
<keyword evidence="4 6" id="KW-0975">Bacterial flagellum</keyword>
<comment type="subunit">
    <text evidence="5 6">The basal body constitutes a major portion of the flagellar organelle and consists of four rings (L,P,S, and M) mounted on a central rod. The rod consists of about 26 subunits of FlgG in the distal portion, and FlgB, FlgC and FlgF are thought to build up the proximal portion of the rod with about 6 subunits each.</text>
</comment>
<dbReference type="PANTHER" id="PTHR30435:SF2">
    <property type="entry name" value="FLAGELLAR BASAL-BODY ROD PROTEIN FLGC"/>
    <property type="match status" value="1"/>
</dbReference>
<organism evidence="10 11">
    <name type="scientific">Sporolactobacillus shoreicorticis</name>
    <dbReference type="NCBI Taxonomy" id="1923877"/>
    <lineage>
        <taxon>Bacteria</taxon>
        <taxon>Bacillati</taxon>
        <taxon>Bacillota</taxon>
        <taxon>Bacilli</taxon>
        <taxon>Bacillales</taxon>
        <taxon>Sporolactobacillaceae</taxon>
        <taxon>Sporolactobacillus</taxon>
    </lineage>
</organism>
<dbReference type="PROSITE" id="PS00588">
    <property type="entry name" value="FLAGELLA_BB_ROD"/>
    <property type="match status" value="1"/>
</dbReference>
<dbReference type="InterPro" id="IPR001444">
    <property type="entry name" value="Flag_bb_rod_N"/>
</dbReference>
<name>A0ABW5S9D0_9BACL</name>
<dbReference type="InterPro" id="IPR019776">
    <property type="entry name" value="Flagellar_basal_body_rod_CS"/>
</dbReference>
<dbReference type="Pfam" id="PF06429">
    <property type="entry name" value="Flg_bbr_C"/>
    <property type="match status" value="1"/>
</dbReference>
<evidence type="ECO:0000256" key="5">
    <source>
        <dbReference type="ARBA" id="ARBA00025933"/>
    </source>
</evidence>
<evidence type="ECO:0000256" key="4">
    <source>
        <dbReference type="ARBA" id="ARBA00023143"/>
    </source>
</evidence>
<evidence type="ECO:0000256" key="2">
    <source>
        <dbReference type="ARBA" id="ARBA00009677"/>
    </source>
</evidence>
<reference evidence="11" key="1">
    <citation type="journal article" date="2019" name="Int. J. Syst. Evol. Microbiol.">
        <title>The Global Catalogue of Microorganisms (GCM) 10K type strain sequencing project: providing services to taxonomists for standard genome sequencing and annotation.</title>
        <authorList>
            <consortium name="The Broad Institute Genomics Platform"/>
            <consortium name="The Broad Institute Genome Sequencing Center for Infectious Disease"/>
            <person name="Wu L."/>
            <person name="Ma J."/>
        </authorList>
    </citation>
    <scope>NUCLEOTIDE SEQUENCE [LARGE SCALE GENOMIC DNA]</scope>
    <source>
        <strain evidence="11">TISTR 2466</strain>
    </source>
</reference>
<keyword evidence="11" id="KW-1185">Reference proteome</keyword>
<dbReference type="PANTHER" id="PTHR30435">
    <property type="entry name" value="FLAGELLAR PROTEIN"/>
    <property type="match status" value="1"/>
</dbReference>
<comment type="caution">
    <text evidence="10">The sequence shown here is derived from an EMBL/GenBank/DDBJ whole genome shotgun (WGS) entry which is preliminary data.</text>
</comment>
<dbReference type="Proteomes" id="UP001597399">
    <property type="component" value="Unassembled WGS sequence"/>
</dbReference>
<keyword evidence="10" id="KW-0966">Cell projection</keyword>
<feature type="domain" description="Flagellar basal body rod protein N-terminal" evidence="8">
    <location>
        <begin position="7"/>
        <end position="35"/>
    </location>
</feature>
<proteinExistence type="inferred from homology"/>
<evidence type="ECO:0000256" key="3">
    <source>
        <dbReference type="ARBA" id="ARBA00017941"/>
    </source>
</evidence>
<dbReference type="NCBIfam" id="TIGR01395">
    <property type="entry name" value="FlgC"/>
    <property type="match status" value="1"/>
</dbReference>
<feature type="domain" description="Flagellar basal-body/hook protein C-terminal" evidence="9">
    <location>
        <begin position="102"/>
        <end position="144"/>
    </location>
</feature>
<gene>
    <name evidence="10" type="primary">flgC</name>
    <name evidence="10" type="ORF">ACFSUE_20005</name>
</gene>
<evidence type="ECO:0000313" key="11">
    <source>
        <dbReference type="Proteomes" id="UP001597399"/>
    </source>
</evidence>
<comment type="subcellular location">
    <subcellularLocation>
        <location evidence="1 6">Bacterial flagellum basal body</location>
    </subcellularLocation>
</comment>
<feature type="region of interest" description="Disordered" evidence="7">
    <location>
        <begin position="73"/>
        <end position="103"/>
    </location>
</feature>
<comment type="similarity">
    <text evidence="2">Belongs to the flagella basal body rod proteins family.</text>
</comment>
<protein>
    <recommendedName>
        <fullName evidence="3 6">Flagellar basal-body rod protein FlgC</fullName>
    </recommendedName>
</protein>
<sequence>MGMFSGLNISASGLTAQRFRMDVVSANIANQDTTRGRYVNGKWEPYTRKVVNLKTIGPNTFGSMLQSSLGSSAGGVEVSSVSEDPSAFPVKYDPENPDADANGYVQEPNVDPLKEMVDLMDANRSYEAGVTVLNANKNMLTHALDIGR</sequence>
<feature type="compositionally biased region" description="Low complexity" evidence="7">
    <location>
        <begin position="73"/>
        <end position="82"/>
    </location>
</feature>
<evidence type="ECO:0000256" key="6">
    <source>
        <dbReference type="RuleBase" id="RU362062"/>
    </source>
</evidence>